<dbReference type="EMBL" id="CM044702">
    <property type="protein sequence ID" value="KAI5677663.1"/>
    <property type="molecule type" value="Genomic_DNA"/>
</dbReference>
<evidence type="ECO:0000313" key="1">
    <source>
        <dbReference type="EMBL" id="KAI5677663.1"/>
    </source>
</evidence>
<keyword evidence="2" id="KW-1185">Reference proteome</keyword>
<name>A0ACC0BY89_CATRO</name>
<organism evidence="1 2">
    <name type="scientific">Catharanthus roseus</name>
    <name type="common">Madagascar periwinkle</name>
    <name type="synonym">Vinca rosea</name>
    <dbReference type="NCBI Taxonomy" id="4058"/>
    <lineage>
        <taxon>Eukaryota</taxon>
        <taxon>Viridiplantae</taxon>
        <taxon>Streptophyta</taxon>
        <taxon>Embryophyta</taxon>
        <taxon>Tracheophyta</taxon>
        <taxon>Spermatophyta</taxon>
        <taxon>Magnoliopsida</taxon>
        <taxon>eudicotyledons</taxon>
        <taxon>Gunneridae</taxon>
        <taxon>Pentapetalae</taxon>
        <taxon>asterids</taxon>
        <taxon>lamiids</taxon>
        <taxon>Gentianales</taxon>
        <taxon>Apocynaceae</taxon>
        <taxon>Rauvolfioideae</taxon>
        <taxon>Vinceae</taxon>
        <taxon>Catharanthinae</taxon>
        <taxon>Catharanthus</taxon>
    </lineage>
</organism>
<comment type="caution">
    <text evidence="1">The sequence shown here is derived from an EMBL/GenBank/DDBJ whole genome shotgun (WGS) entry which is preliminary data.</text>
</comment>
<sequence>MRLGSIQIQQYRRPIIIILLKIFWLEIGVPQPHLRCLPPVSAALEILESNANPLQNGKKLLHLTLFLIFFLIILFFLLLLFYCCGHDLLSISYYSLLQALPLLHILLIVARYFFLDFSRSARSRRGERVK</sequence>
<gene>
    <name evidence="1" type="ORF">M9H77_08613</name>
</gene>
<accession>A0ACC0BY89</accession>
<reference evidence="2" key="1">
    <citation type="journal article" date="2023" name="Nat. Plants">
        <title>Single-cell RNA sequencing provides a high-resolution roadmap for understanding the multicellular compartmentation of specialized metabolism.</title>
        <authorList>
            <person name="Sun S."/>
            <person name="Shen X."/>
            <person name="Li Y."/>
            <person name="Li Y."/>
            <person name="Wang S."/>
            <person name="Li R."/>
            <person name="Zhang H."/>
            <person name="Shen G."/>
            <person name="Guo B."/>
            <person name="Wei J."/>
            <person name="Xu J."/>
            <person name="St-Pierre B."/>
            <person name="Chen S."/>
            <person name="Sun C."/>
        </authorList>
    </citation>
    <scope>NUCLEOTIDE SEQUENCE [LARGE SCALE GENOMIC DNA]</scope>
</reference>
<evidence type="ECO:0000313" key="2">
    <source>
        <dbReference type="Proteomes" id="UP001060085"/>
    </source>
</evidence>
<protein>
    <submittedName>
        <fullName evidence="1">Uncharacterized protein</fullName>
    </submittedName>
</protein>
<dbReference type="Proteomes" id="UP001060085">
    <property type="component" value="Linkage Group LG02"/>
</dbReference>
<proteinExistence type="predicted"/>